<dbReference type="Proteomes" id="UP000594015">
    <property type="component" value="Chromosome"/>
</dbReference>
<reference evidence="2 3" key="1">
    <citation type="submission" date="2018-06" db="EMBL/GenBank/DDBJ databases">
        <title>Comparative genomics of Bradyrhizobium nodulating Arachidis hypogaea.</title>
        <authorList>
            <person name="Li Y."/>
        </authorList>
    </citation>
    <scope>NUCLEOTIDE SEQUENCE [LARGE SCALE GENOMIC DNA]</scope>
    <source>
        <strain evidence="2 3">CCBAU 051107</strain>
    </source>
</reference>
<evidence type="ECO:0000313" key="2">
    <source>
        <dbReference type="EMBL" id="QOZ73216.1"/>
    </source>
</evidence>
<protein>
    <submittedName>
        <fullName evidence="2">Metallophosphoesterase</fullName>
    </submittedName>
</protein>
<name>A0AAE7NZH7_9BRAD</name>
<accession>A0AAE7NZH7</accession>
<dbReference type="KEGG" id="barh:WN72_08245"/>
<dbReference type="InterPro" id="IPR029052">
    <property type="entry name" value="Metallo-depent_PP-like"/>
</dbReference>
<dbReference type="EMBL" id="CP030050">
    <property type="protein sequence ID" value="QOZ73216.1"/>
    <property type="molecule type" value="Genomic_DNA"/>
</dbReference>
<evidence type="ECO:0000259" key="1">
    <source>
        <dbReference type="Pfam" id="PF00149"/>
    </source>
</evidence>
<dbReference type="Gene3D" id="3.60.21.10">
    <property type="match status" value="1"/>
</dbReference>
<dbReference type="GO" id="GO:0016787">
    <property type="term" value="F:hydrolase activity"/>
    <property type="evidence" value="ECO:0007669"/>
    <property type="project" value="InterPro"/>
</dbReference>
<feature type="domain" description="Calcineurin-like phosphoesterase" evidence="1">
    <location>
        <begin position="16"/>
        <end position="237"/>
    </location>
</feature>
<dbReference type="PANTHER" id="PTHR37844">
    <property type="entry name" value="SER/THR PROTEIN PHOSPHATASE SUPERFAMILY (AFU_ORTHOLOGUE AFUA_1G14840)"/>
    <property type="match status" value="1"/>
</dbReference>
<dbReference type="SUPFAM" id="SSF56300">
    <property type="entry name" value="Metallo-dependent phosphatases"/>
    <property type="match status" value="1"/>
</dbReference>
<organism evidence="2 3">
    <name type="scientific">Bradyrhizobium arachidis</name>
    <dbReference type="NCBI Taxonomy" id="858423"/>
    <lineage>
        <taxon>Bacteria</taxon>
        <taxon>Pseudomonadati</taxon>
        <taxon>Pseudomonadota</taxon>
        <taxon>Alphaproteobacteria</taxon>
        <taxon>Hyphomicrobiales</taxon>
        <taxon>Nitrobacteraceae</taxon>
        <taxon>Bradyrhizobium</taxon>
    </lineage>
</organism>
<dbReference type="AlphaFoldDB" id="A0AAE7NZH7"/>
<dbReference type="PANTHER" id="PTHR37844:SF2">
    <property type="entry name" value="SER_THR PROTEIN PHOSPHATASE SUPERFAMILY (AFU_ORTHOLOGUE AFUA_1G14840)"/>
    <property type="match status" value="1"/>
</dbReference>
<dbReference type="Pfam" id="PF00149">
    <property type="entry name" value="Metallophos"/>
    <property type="match status" value="1"/>
</dbReference>
<proteinExistence type="predicted"/>
<evidence type="ECO:0000313" key="3">
    <source>
        <dbReference type="Proteomes" id="UP000594015"/>
    </source>
</evidence>
<gene>
    <name evidence="2" type="ORF">WN72_08245</name>
</gene>
<dbReference type="InterPro" id="IPR004843">
    <property type="entry name" value="Calcineurin-like_PHP"/>
</dbReference>
<sequence length="285" mass="32352">MHIDHERNGYPKPPPVEADVLVVIGDTTNAMTRSLHWIAETLCDHVRRCVYVPGNHCFYRGPRGSGEENTFYEDQMERGRELAASIGIDLLQNEVLHLDDMGVRIVGGTLWSDFSLMPPGWSRKMAMYYSQNGRLRDDRWSLRDKHNDFIEIRMGAGNSDHRFTPSQWLKLHEESFGFFSCVLETPYDGETVCVSHMGPASSVEPGMHAWLYGSKDIEALMRGPNAPSFWLHGHVHKSLDYSIGGTRVICNPRGYALANGMRENPDFDPTLVVEIEPRQSLTMKI</sequence>